<dbReference type="AlphaFoldDB" id="A0A3D9BJ19"/>
<name>A0A3D9BJ19_9FLAO</name>
<evidence type="ECO:0000313" key="2">
    <source>
        <dbReference type="Proteomes" id="UP000256512"/>
    </source>
</evidence>
<organism evidence="1 2">
    <name type="scientific">Chryseobacterium piscium</name>
    <dbReference type="NCBI Taxonomy" id="333702"/>
    <lineage>
        <taxon>Bacteria</taxon>
        <taxon>Pseudomonadati</taxon>
        <taxon>Bacteroidota</taxon>
        <taxon>Flavobacteriia</taxon>
        <taxon>Flavobacteriales</taxon>
        <taxon>Weeksellaceae</taxon>
        <taxon>Chryseobacterium group</taxon>
        <taxon>Chryseobacterium</taxon>
    </lineage>
</organism>
<dbReference type="EMBL" id="QNVS01000046">
    <property type="protein sequence ID" value="REC53402.1"/>
    <property type="molecule type" value="Genomic_DNA"/>
</dbReference>
<evidence type="ECO:0000313" key="1">
    <source>
        <dbReference type="EMBL" id="REC53402.1"/>
    </source>
</evidence>
<dbReference type="Proteomes" id="UP000256512">
    <property type="component" value="Unassembled WGS sequence"/>
</dbReference>
<sequence length="561" mass="66384">MDLEQKINKLQSLVSKYDTESFAGFFAYFIKHHPDPAASISINKFGSKLKDFLYLISLNVFSEERGNKKLEFSNREIEIFANILNDIKGYDNPVNINEHTPKSVIHEMAIRNHFDNGVLSYVEQDLEKIRRIFTPFENEIVNEFGLDINFLIGICKEIELISKIRAKKQMSFKHSKEFIDFNEKVQVKKMNFSDAFALLPENTQEDFYSFSFKNYAHLIFKAEDLYQRLDKQKVDIFLSLFSCTPVPNTNIRYYTAENPFESTPLLKFSDGIYLSLYGKQIPISIYKFLYANLIESPRYNSKLRKHREKSLEYKVVELFKYLFPIKDALFYENYYVINNFEQDLLIIYKGTAIIVEIKASKLREPFRDPNKAYLRLKEDFKNAVQYGFDQCKRIEDYFYDNEEFNITDGKKKVLYTIKPKKIHTIHSIVVTLERFGSLQTDLSLLLQKEEGVDYPWSVYIDDLETFLLTLKQNIKNPVSEFLNFLNLRRKLHGKMYAVDELDVCATYLQSSIKFRRFCDANDTFITFSPYEQGDFDKLYWADKLRFKENALPDEYYEFGLL</sequence>
<gene>
    <name evidence="1" type="ORF">DRF62_13940</name>
</gene>
<dbReference type="RefSeq" id="WP_115950859.1">
    <property type="nucleotide sequence ID" value="NZ_QNVS01000046.1"/>
</dbReference>
<reference evidence="1 2" key="1">
    <citation type="journal article" date="2006" name="Int. J. Syst. Evol. Microbiol.">
        <title>Chryseobacterium piscium sp. nov., isolated from fish of the South Atlantic Ocean off South Africa.</title>
        <authorList>
            <person name="de Beer H."/>
            <person name="Hugo C.J."/>
            <person name="Jooste P.J."/>
            <person name="Vancanneyt M."/>
            <person name="Coenye T."/>
            <person name="Vandamme P."/>
        </authorList>
    </citation>
    <scope>NUCLEOTIDE SEQUENCE [LARGE SCALE GENOMIC DNA]</scope>
    <source>
        <strain evidence="1 2">CCUG 51923</strain>
    </source>
</reference>
<comment type="caution">
    <text evidence="1">The sequence shown here is derived from an EMBL/GenBank/DDBJ whole genome shotgun (WGS) entry which is preliminary data.</text>
</comment>
<protein>
    <recommendedName>
        <fullName evidence="3">NERD domain-containing protein</fullName>
    </recommendedName>
</protein>
<keyword evidence="2" id="KW-1185">Reference proteome</keyword>
<accession>A0A3D9BJ19</accession>
<evidence type="ECO:0008006" key="3">
    <source>
        <dbReference type="Google" id="ProtNLM"/>
    </source>
</evidence>
<proteinExistence type="predicted"/>